<accession>A0AAV7Q9G9</accession>
<dbReference type="Proteomes" id="UP001066276">
    <property type="component" value="Chromosome 6"/>
</dbReference>
<protein>
    <submittedName>
        <fullName evidence="2">Uncharacterized protein</fullName>
    </submittedName>
</protein>
<reference evidence="2" key="1">
    <citation type="journal article" date="2022" name="bioRxiv">
        <title>Sequencing and chromosome-scale assembly of the giantPleurodeles waltlgenome.</title>
        <authorList>
            <person name="Brown T."/>
            <person name="Elewa A."/>
            <person name="Iarovenko S."/>
            <person name="Subramanian E."/>
            <person name="Araus A.J."/>
            <person name="Petzold A."/>
            <person name="Susuki M."/>
            <person name="Suzuki K.-i.T."/>
            <person name="Hayashi T."/>
            <person name="Toyoda A."/>
            <person name="Oliveira C."/>
            <person name="Osipova E."/>
            <person name="Leigh N.D."/>
            <person name="Simon A."/>
            <person name="Yun M.H."/>
        </authorList>
    </citation>
    <scope>NUCLEOTIDE SEQUENCE</scope>
    <source>
        <strain evidence="2">20211129_DDA</strain>
        <tissue evidence="2">Liver</tissue>
    </source>
</reference>
<comment type="caution">
    <text evidence="2">The sequence shown here is derived from an EMBL/GenBank/DDBJ whole genome shotgun (WGS) entry which is preliminary data.</text>
</comment>
<dbReference type="AlphaFoldDB" id="A0AAV7Q9G9"/>
<dbReference type="EMBL" id="JANPWB010000010">
    <property type="protein sequence ID" value="KAJ1137202.1"/>
    <property type="molecule type" value="Genomic_DNA"/>
</dbReference>
<feature type="region of interest" description="Disordered" evidence="1">
    <location>
        <begin position="1"/>
        <end position="55"/>
    </location>
</feature>
<keyword evidence="3" id="KW-1185">Reference proteome</keyword>
<evidence type="ECO:0000313" key="3">
    <source>
        <dbReference type="Proteomes" id="UP001066276"/>
    </source>
</evidence>
<gene>
    <name evidence="2" type="ORF">NDU88_003615</name>
</gene>
<evidence type="ECO:0000256" key="1">
    <source>
        <dbReference type="SAM" id="MobiDB-lite"/>
    </source>
</evidence>
<organism evidence="2 3">
    <name type="scientific">Pleurodeles waltl</name>
    <name type="common">Iberian ribbed newt</name>
    <dbReference type="NCBI Taxonomy" id="8319"/>
    <lineage>
        <taxon>Eukaryota</taxon>
        <taxon>Metazoa</taxon>
        <taxon>Chordata</taxon>
        <taxon>Craniata</taxon>
        <taxon>Vertebrata</taxon>
        <taxon>Euteleostomi</taxon>
        <taxon>Amphibia</taxon>
        <taxon>Batrachia</taxon>
        <taxon>Caudata</taxon>
        <taxon>Salamandroidea</taxon>
        <taxon>Salamandridae</taxon>
        <taxon>Pleurodelinae</taxon>
        <taxon>Pleurodeles</taxon>
    </lineage>
</organism>
<feature type="compositionally biased region" description="Low complexity" evidence="1">
    <location>
        <begin position="46"/>
        <end position="55"/>
    </location>
</feature>
<feature type="region of interest" description="Disordered" evidence="1">
    <location>
        <begin position="94"/>
        <end position="113"/>
    </location>
</feature>
<name>A0AAV7Q9G9_PLEWA</name>
<evidence type="ECO:0000313" key="2">
    <source>
        <dbReference type="EMBL" id="KAJ1137202.1"/>
    </source>
</evidence>
<sequence>MVGGQRASEDAGQLGGGEPAEQKRVAWVALPRTPPPEERGGPPPWTTGLGLGALLGRTKHGPQGLQVQRHLFADGGWCQGPTGRASVVVPQTFTPQPELRRSPNLGPAGASSGPCRTVSLFRISSGESASCSEARHRTTRCGMTRGDLPTVDKATPVG</sequence>
<proteinExistence type="predicted"/>